<accession>A0A328FD42</accession>
<gene>
    <name evidence="3" type="ORF">DO021_07170</name>
    <name evidence="2" type="ORF">EYB58_03255</name>
</gene>
<dbReference type="PANTHER" id="PTHR34322">
    <property type="entry name" value="TRANSPOSASE, Y1_TNP DOMAIN-CONTAINING"/>
    <property type="match status" value="1"/>
</dbReference>
<reference evidence="3 4" key="1">
    <citation type="submission" date="2018-06" db="EMBL/GenBank/DDBJ databases">
        <title>Complete Genome Sequence of Desulfobacter hydrogenophilus (DSM3380).</title>
        <authorList>
            <person name="Marietou A."/>
            <person name="Schreiber L."/>
            <person name="Marshall I."/>
            <person name="Jorgensen B."/>
        </authorList>
    </citation>
    <scope>NUCLEOTIDE SEQUENCE [LARGE SCALE GENOMIC DNA]</scope>
    <source>
        <strain evidence="3 4">DSM 3380</strain>
    </source>
</reference>
<sequence length="267" mass="31603">MARANRHFLSGYAWHITHRCHNKEFLLKLVKDRQRLLYWFFQAKKRYGLCILNYIITSNHIHLLVYDKGRSPDHIPRSIQLIAGRTGQEYNQRKNRKGAFWEDRYHATAVQDDSHLIKCINYIDLNMVRAGVVDHPIKWKQSGFNEIQNPRKRYGLINYDFLMKLLGFSDYDSLKTAHNQWIELALDQTNKKDPAWTRSIAVGDKQFIEKTKALLGDKAKGREEIKSGTGFELKEEQAPYGNFELDFDNKFYWDIDDFLRKPFLISK</sequence>
<reference evidence="2 5" key="2">
    <citation type="submission" date="2019-02" db="EMBL/GenBank/DDBJ databases">
        <title>Complete genome sequence of Desulfobacter hydrogenophilus AcRS1.</title>
        <authorList>
            <person name="Marietou A."/>
            <person name="Lund M.B."/>
            <person name="Marshall I.P.G."/>
            <person name="Schreiber L."/>
            <person name="Jorgensen B."/>
        </authorList>
    </citation>
    <scope>NUCLEOTIDE SEQUENCE [LARGE SCALE GENOMIC DNA]</scope>
    <source>
        <strain evidence="2 5">AcRS1</strain>
    </source>
</reference>
<dbReference type="RefSeq" id="WP_111955162.1">
    <property type="nucleotide sequence ID" value="NZ_CP036313.1"/>
</dbReference>
<dbReference type="InterPro" id="IPR002686">
    <property type="entry name" value="Transposase_17"/>
</dbReference>
<dbReference type="AlphaFoldDB" id="A0A328FD42"/>
<dbReference type="Gene3D" id="3.30.70.1290">
    <property type="entry name" value="Transposase IS200-like"/>
    <property type="match status" value="1"/>
</dbReference>
<evidence type="ECO:0000259" key="1">
    <source>
        <dbReference type="SMART" id="SM01321"/>
    </source>
</evidence>
<dbReference type="GO" id="GO:0004803">
    <property type="term" value="F:transposase activity"/>
    <property type="evidence" value="ECO:0007669"/>
    <property type="project" value="InterPro"/>
</dbReference>
<dbReference type="GO" id="GO:0003677">
    <property type="term" value="F:DNA binding"/>
    <property type="evidence" value="ECO:0007669"/>
    <property type="project" value="InterPro"/>
</dbReference>
<proteinExistence type="predicted"/>
<protein>
    <submittedName>
        <fullName evidence="3">Transposase</fullName>
    </submittedName>
</protein>
<dbReference type="Proteomes" id="UP000293902">
    <property type="component" value="Chromosome"/>
</dbReference>
<dbReference type="EMBL" id="QLNI01000012">
    <property type="protein sequence ID" value="RAM02614.1"/>
    <property type="molecule type" value="Genomic_DNA"/>
</dbReference>
<name>A0A328FD42_9BACT</name>
<evidence type="ECO:0000313" key="5">
    <source>
        <dbReference type="Proteomes" id="UP000293902"/>
    </source>
</evidence>
<dbReference type="SMART" id="SM01321">
    <property type="entry name" value="Y1_Tnp"/>
    <property type="match status" value="1"/>
</dbReference>
<dbReference type="EMBL" id="CP036313">
    <property type="protein sequence ID" value="QBH12025.1"/>
    <property type="molecule type" value="Genomic_DNA"/>
</dbReference>
<dbReference type="Pfam" id="PF01797">
    <property type="entry name" value="Y1_Tnp"/>
    <property type="match status" value="1"/>
</dbReference>
<dbReference type="Proteomes" id="UP000248798">
    <property type="component" value="Unassembled WGS sequence"/>
</dbReference>
<evidence type="ECO:0000313" key="2">
    <source>
        <dbReference type="EMBL" id="QBH12025.1"/>
    </source>
</evidence>
<evidence type="ECO:0000313" key="3">
    <source>
        <dbReference type="EMBL" id="RAM02614.1"/>
    </source>
</evidence>
<dbReference type="OrthoDB" id="5417118at2"/>
<dbReference type="PANTHER" id="PTHR34322:SF2">
    <property type="entry name" value="TRANSPOSASE IS200-LIKE DOMAIN-CONTAINING PROTEIN"/>
    <property type="match status" value="1"/>
</dbReference>
<keyword evidence="5" id="KW-1185">Reference proteome</keyword>
<organism evidence="3 4">
    <name type="scientific">Desulfobacter hydrogenophilus</name>
    <dbReference type="NCBI Taxonomy" id="2291"/>
    <lineage>
        <taxon>Bacteria</taxon>
        <taxon>Pseudomonadati</taxon>
        <taxon>Thermodesulfobacteriota</taxon>
        <taxon>Desulfobacteria</taxon>
        <taxon>Desulfobacterales</taxon>
        <taxon>Desulfobacteraceae</taxon>
        <taxon>Desulfobacter</taxon>
    </lineage>
</organism>
<dbReference type="SUPFAM" id="SSF143422">
    <property type="entry name" value="Transposase IS200-like"/>
    <property type="match status" value="1"/>
</dbReference>
<feature type="domain" description="Transposase IS200-like" evidence="1">
    <location>
        <begin position="9"/>
        <end position="126"/>
    </location>
</feature>
<evidence type="ECO:0000313" key="4">
    <source>
        <dbReference type="Proteomes" id="UP000248798"/>
    </source>
</evidence>
<dbReference type="GO" id="GO:0006313">
    <property type="term" value="P:DNA transposition"/>
    <property type="evidence" value="ECO:0007669"/>
    <property type="project" value="InterPro"/>
</dbReference>
<dbReference type="InterPro" id="IPR036515">
    <property type="entry name" value="Transposase_17_sf"/>
</dbReference>